<proteinExistence type="predicted"/>
<feature type="domain" description="STAS" evidence="1">
    <location>
        <begin position="23"/>
        <end position="97"/>
    </location>
</feature>
<comment type="caution">
    <text evidence="2">The sequence shown here is derived from an EMBL/GenBank/DDBJ whole genome shotgun (WGS) entry which is preliminary data.</text>
</comment>
<sequence>MTVKITMNDDGIALAGELTQATITQALEKQSVRFFEQKNVTIDLAGIVKVDTAGLAWLLTLVELASSQSSKVCFTHLSTELQNLVKLSAVDSFLPSH</sequence>
<protein>
    <submittedName>
        <fullName evidence="2">Phospholipid transport system transporter-binding protein</fullName>
    </submittedName>
</protein>
<gene>
    <name evidence="2" type="ORF">HNQ55_002251</name>
</gene>
<dbReference type="PANTHER" id="PTHR35849:SF1">
    <property type="entry name" value="INTERMEMBRANE PHOSPHOLIPID TRANSPORT SYSTEM BINDING PROTEIN MLAB"/>
    <property type="match status" value="1"/>
</dbReference>
<evidence type="ECO:0000259" key="1">
    <source>
        <dbReference type="PROSITE" id="PS50801"/>
    </source>
</evidence>
<dbReference type="EMBL" id="JACHHU010000018">
    <property type="protein sequence ID" value="MBB6543730.1"/>
    <property type="molecule type" value="Genomic_DNA"/>
</dbReference>
<dbReference type="RefSeq" id="WP_184424507.1">
    <property type="nucleotide sequence ID" value="NZ_AP027362.1"/>
</dbReference>
<dbReference type="InterPro" id="IPR052746">
    <property type="entry name" value="MlaB_ABC_Transporter"/>
</dbReference>
<dbReference type="Gene3D" id="3.30.750.24">
    <property type="entry name" value="STAS domain"/>
    <property type="match status" value="1"/>
</dbReference>
<keyword evidence="3" id="KW-1185">Reference proteome</keyword>
<evidence type="ECO:0000313" key="2">
    <source>
        <dbReference type="EMBL" id="MBB6543730.1"/>
    </source>
</evidence>
<dbReference type="Pfam" id="PF13466">
    <property type="entry name" value="STAS_2"/>
    <property type="match status" value="1"/>
</dbReference>
<dbReference type="PROSITE" id="PS50801">
    <property type="entry name" value="STAS"/>
    <property type="match status" value="1"/>
</dbReference>
<dbReference type="InterPro" id="IPR036513">
    <property type="entry name" value="STAS_dom_sf"/>
</dbReference>
<dbReference type="PANTHER" id="PTHR35849">
    <property type="entry name" value="BLR2341 PROTEIN"/>
    <property type="match status" value="1"/>
</dbReference>
<dbReference type="AlphaFoldDB" id="A0A7X0NHT3"/>
<organism evidence="2 3">
    <name type="scientific">Thalassotalea piscium</name>
    <dbReference type="NCBI Taxonomy" id="1230533"/>
    <lineage>
        <taxon>Bacteria</taxon>
        <taxon>Pseudomonadati</taxon>
        <taxon>Pseudomonadota</taxon>
        <taxon>Gammaproteobacteria</taxon>
        <taxon>Alteromonadales</taxon>
        <taxon>Colwelliaceae</taxon>
        <taxon>Thalassotalea</taxon>
    </lineage>
</organism>
<name>A0A7X0NHT3_9GAMM</name>
<accession>A0A7X0NHT3</accession>
<reference evidence="2 3" key="1">
    <citation type="submission" date="2020-08" db="EMBL/GenBank/DDBJ databases">
        <title>Genomic Encyclopedia of Type Strains, Phase IV (KMG-IV): sequencing the most valuable type-strain genomes for metagenomic binning, comparative biology and taxonomic classification.</title>
        <authorList>
            <person name="Goeker M."/>
        </authorList>
    </citation>
    <scope>NUCLEOTIDE SEQUENCE [LARGE SCALE GENOMIC DNA]</scope>
    <source>
        <strain evidence="2 3">DSM 26287</strain>
    </source>
</reference>
<dbReference type="InterPro" id="IPR058548">
    <property type="entry name" value="MlaB-like_STAS"/>
</dbReference>
<dbReference type="SUPFAM" id="SSF52091">
    <property type="entry name" value="SpoIIaa-like"/>
    <property type="match status" value="1"/>
</dbReference>
<dbReference type="Proteomes" id="UP000537141">
    <property type="component" value="Unassembled WGS sequence"/>
</dbReference>
<dbReference type="InterPro" id="IPR002645">
    <property type="entry name" value="STAS_dom"/>
</dbReference>
<evidence type="ECO:0000313" key="3">
    <source>
        <dbReference type="Proteomes" id="UP000537141"/>
    </source>
</evidence>